<dbReference type="HOGENOM" id="CLU_2594342_0_0_1"/>
<reference evidence="2" key="2">
    <citation type="submission" date="2018-08" db="UniProtKB">
        <authorList>
            <consortium name="EnsemblPlants"/>
        </authorList>
    </citation>
    <scope>IDENTIFICATION</scope>
    <source>
        <strain evidence="2">Yugu1</strain>
    </source>
</reference>
<sequence>MFGNWPRTRTQRQTTPAQQLTTVGSLGLAARAKANSSNSSLITCMHISKQFGTAVRSNPCVQFCSCFSNVTFHPGRFMRP</sequence>
<evidence type="ECO:0000313" key="2">
    <source>
        <dbReference type="EnsemblPlants" id="KQL11654"/>
    </source>
</evidence>
<protein>
    <submittedName>
        <fullName evidence="2">Uncharacterized protein</fullName>
    </submittedName>
</protein>
<dbReference type="AlphaFoldDB" id="K3Y0H6"/>
<dbReference type="Gramene" id="KQL11654">
    <property type="protein sequence ID" value="KQL11654"/>
    <property type="gene ID" value="SETIT_007687mg"/>
</dbReference>
<dbReference type="EnsemblPlants" id="KQL11654">
    <property type="protein sequence ID" value="KQL11654"/>
    <property type="gene ID" value="SETIT_007687mg"/>
</dbReference>
<dbReference type="InParanoid" id="K3Y0H6"/>
<evidence type="ECO:0000256" key="1">
    <source>
        <dbReference type="SAM" id="MobiDB-lite"/>
    </source>
</evidence>
<feature type="region of interest" description="Disordered" evidence="1">
    <location>
        <begin position="1"/>
        <end position="22"/>
    </location>
</feature>
<dbReference type="Proteomes" id="UP000004995">
    <property type="component" value="Unassembled WGS sequence"/>
</dbReference>
<keyword evidence="3" id="KW-1185">Reference proteome</keyword>
<name>K3Y0H6_SETIT</name>
<proteinExistence type="predicted"/>
<dbReference type="EMBL" id="AGNK02002637">
    <property type="status" value="NOT_ANNOTATED_CDS"/>
    <property type="molecule type" value="Genomic_DNA"/>
</dbReference>
<evidence type="ECO:0000313" key="3">
    <source>
        <dbReference type="Proteomes" id="UP000004995"/>
    </source>
</evidence>
<accession>K3Y0H6</accession>
<reference evidence="3" key="1">
    <citation type="journal article" date="2012" name="Nat. Biotechnol.">
        <title>Reference genome sequence of the model plant Setaria.</title>
        <authorList>
            <person name="Bennetzen J.L."/>
            <person name="Schmutz J."/>
            <person name="Wang H."/>
            <person name="Percifield R."/>
            <person name="Hawkins J."/>
            <person name="Pontaroli A.C."/>
            <person name="Estep M."/>
            <person name="Feng L."/>
            <person name="Vaughn J.N."/>
            <person name="Grimwood J."/>
            <person name="Jenkins J."/>
            <person name="Barry K."/>
            <person name="Lindquist E."/>
            <person name="Hellsten U."/>
            <person name="Deshpande S."/>
            <person name="Wang X."/>
            <person name="Wu X."/>
            <person name="Mitros T."/>
            <person name="Triplett J."/>
            <person name="Yang X."/>
            <person name="Ye C.Y."/>
            <person name="Mauro-Herrera M."/>
            <person name="Wang L."/>
            <person name="Li P."/>
            <person name="Sharma M."/>
            <person name="Sharma R."/>
            <person name="Ronald P.C."/>
            <person name="Panaud O."/>
            <person name="Kellogg E.A."/>
            <person name="Brutnell T.P."/>
            <person name="Doust A.N."/>
            <person name="Tuskan G.A."/>
            <person name="Rokhsar D."/>
            <person name="Devos K.M."/>
        </authorList>
    </citation>
    <scope>NUCLEOTIDE SEQUENCE [LARGE SCALE GENOMIC DNA]</scope>
    <source>
        <strain evidence="3">cv. Yugu1</strain>
    </source>
</reference>
<feature type="compositionally biased region" description="Low complexity" evidence="1">
    <location>
        <begin position="7"/>
        <end position="22"/>
    </location>
</feature>
<organism evidence="2 3">
    <name type="scientific">Setaria italica</name>
    <name type="common">Foxtail millet</name>
    <name type="synonym">Panicum italicum</name>
    <dbReference type="NCBI Taxonomy" id="4555"/>
    <lineage>
        <taxon>Eukaryota</taxon>
        <taxon>Viridiplantae</taxon>
        <taxon>Streptophyta</taxon>
        <taxon>Embryophyta</taxon>
        <taxon>Tracheophyta</taxon>
        <taxon>Spermatophyta</taxon>
        <taxon>Magnoliopsida</taxon>
        <taxon>Liliopsida</taxon>
        <taxon>Poales</taxon>
        <taxon>Poaceae</taxon>
        <taxon>PACMAD clade</taxon>
        <taxon>Panicoideae</taxon>
        <taxon>Panicodae</taxon>
        <taxon>Paniceae</taxon>
        <taxon>Cenchrinae</taxon>
        <taxon>Setaria</taxon>
    </lineage>
</organism>